<dbReference type="NCBIfam" id="TIGR01069">
    <property type="entry name" value="mutS2"/>
    <property type="match status" value="1"/>
</dbReference>
<reference evidence="13" key="1">
    <citation type="journal article" date="2019" name="Int. J. Syst. Evol. Microbiol.">
        <title>The Global Catalogue of Microorganisms (GCM) 10K type strain sequencing project: providing services to taxonomists for standard genome sequencing and annotation.</title>
        <authorList>
            <consortium name="The Broad Institute Genomics Platform"/>
            <consortium name="The Broad Institute Genome Sequencing Center for Infectious Disease"/>
            <person name="Wu L."/>
            <person name="Ma J."/>
        </authorList>
    </citation>
    <scope>NUCLEOTIDE SEQUENCE [LARGE SCALE GENOMIC DNA]</scope>
    <source>
        <strain evidence="13">CCM 8911</strain>
    </source>
</reference>
<dbReference type="InterPro" id="IPR027417">
    <property type="entry name" value="P-loop_NTPase"/>
</dbReference>
<dbReference type="PANTHER" id="PTHR48466:SF2">
    <property type="entry name" value="OS10G0509000 PROTEIN"/>
    <property type="match status" value="1"/>
</dbReference>
<dbReference type="EMBL" id="JBHTMO010000019">
    <property type="protein sequence ID" value="MFD1393219.1"/>
    <property type="molecule type" value="Genomic_DNA"/>
</dbReference>
<dbReference type="EC" id="3.1.-.-" evidence="8"/>
<comment type="subunit">
    <text evidence="8">Homodimer. Binds to stalled ribosomes, contacting rRNA.</text>
</comment>
<dbReference type="GO" id="GO:0004519">
    <property type="term" value="F:endonuclease activity"/>
    <property type="evidence" value="ECO:0007669"/>
    <property type="project" value="UniProtKB-KW"/>
</dbReference>
<dbReference type="SMART" id="SM00533">
    <property type="entry name" value="MUTSd"/>
    <property type="match status" value="1"/>
</dbReference>
<evidence type="ECO:0000313" key="12">
    <source>
        <dbReference type="EMBL" id="MFD1393219.1"/>
    </source>
</evidence>
<keyword evidence="6 8" id="KW-0694">RNA-binding</keyword>
<dbReference type="PROSITE" id="PS50828">
    <property type="entry name" value="SMR"/>
    <property type="match status" value="1"/>
</dbReference>
<organism evidence="12 13">
    <name type="scientific">Lacticaseibacillus jixianensis</name>
    <dbReference type="NCBI Taxonomy" id="2486012"/>
    <lineage>
        <taxon>Bacteria</taxon>
        <taxon>Bacillati</taxon>
        <taxon>Bacillota</taxon>
        <taxon>Bacilli</taxon>
        <taxon>Lactobacillales</taxon>
        <taxon>Lactobacillaceae</taxon>
        <taxon>Lacticaseibacillus</taxon>
    </lineage>
</organism>
<dbReference type="HAMAP" id="MF_00092">
    <property type="entry name" value="MutS2"/>
    <property type="match status" value="1"/>
</dbReference>
<keyword evidence="13" id="KW-1185">Reference proteome</keyword>
<protein>
    <recommendedName>
        <fullName evidence="8">Endonuclease MutS2</fullName>
        <ecNumber evidence="8">3.1.-.-</ecNumber>
    </recommendedName>
    <alternativeName>
        <fullName evidence="8">Ribosome-associated protein quality control-upstream factor</fullName>
        <shortName evidence="8">RQC-upstream factor</shortName>
        <shortName evidence="8">RqcU</shortName>
        <ecNumber evidence="8">3.6.4.-</ecNumber>
    </alternativeName>
</protein>
<dbReference type="InterPro" id="IPR045076">
    <property type="entry name" value="MutS"/>
</dbReference>
<dbReference type="CDD" id="cd03280">
    <property type="entry name" value="ABC_MutS2"/>
    <property type="match status" value="1"/>
</dbReference>
<dbReference type="InterPro" id="IPR007696">
    <property type="entry name" value="DNA_mismatch_repair_MutS_core"/>
</dbReference>
<dbReference type="InterPro" id="IPR036187">
    <property type="entry name" value="DNA_mismatch_repair_MutS_sf"/>
</dbReference>
<keyword evidence="5 8" id="KW-0067">ATP-binding</keyword>
<dbReference type="PIRSF" id="PIRSF005814">
    <property type="entry name" value="MutS_YshD"/>
    <property type="match status" value="1"/>
</dbReference>
<evidence type="ECO:0000313" key="13">
    <source>
        <dbReference type="Proteomes" id="UP001597249"/>
    </source>
</evidence>
<dbReference type="Gene3D" id="3.40.50.300">
    <property type="entry name" value="P-loop containing nucleotide triphosphate hydrolases"/>
    <property type="match status" value="1"/>
</dbReference>
<evidence type="ECO:0000256" key="3">
    <source>
        <dbReference type="ARBA" id="ARBA00022759"/>
    </source>
</evidence>
<evidence type="ECO:0000256" key="7">
    <source>
        <dbReference type="ARBA" id="ARBA00023125"/>
    </source>
</evidence>
<feature type="binding site" evidence="8">
    <location>
        <begin position="333"/>
        <end position="340"/>
    </location>
    <ligand>
        <name>ATP</name>
        <dbReference type="ChEBI" id="CHEBI:30616"/>
    </ligand>
</feature>
<name>A0ABW4B8T8_9LACO</name>
<dbReference type="PANTHER" id="PTHR48466">
    <property type="entry name" value="OS10G0509000 PROTEIN-RELATED"/>
    <property type="match status" value="1"/>
</dbReference>
<dbReference type="Pfam" id="PF00488">
    <property type="entry name" value="MutS_V"/>
    <property type="match status" value="1"/>
</dbReference>
<dbReference type="InterPro" id="IPR000432">
    <property type="entry name" value="DNA_mismatch_repair_MutS_C"/>
</dbReference>
<proteinExistence type="inferred from homology"/>
<dbReference type="Gene3D" id="3.30.1370.110">
    <property type="match status" value="1"/>
</dbReference>
<feature type="coiled-coil region" evidence="9">
    <location>
        <begin position="146"/>
        <end position="173"/>
    </location>
</feature>
<dbReference type="SMART" id="SM00463">
    <property type="entry name" value="SMR"/>
    <property type="match status" value="1"/>
</dbReference>
<dbReference type="SUPFAM" id="SSF48334">
    <property type="entry name" value="DNA repair protein MutS, domain III"/>
    <property type="match status" value="1"/>
</dbReference>
<dbReference type="EC" id="3.6.4.-" evidence="8"/>
<dbReference type="InterPro" id="IPR002625">
    <property type="entry name" value="Smr_dom"/>
</dbReference>
<comment type="function">
    <text evidence="8">Acts as a ribosome collision sensor, splitting the ribosome into its 2 subunits. Detects stalled/collided 70S ribosomes which it binds and splits by an ATP-hydrolysis driven conformational change. Acts upstream of the ribosome quality control system (RQC), a ribosome-associated complex that mediates the extraction of incompletely synthesized nascent chains from stalled ribosomes and their subsequent degradation. Probably generates substrates for RQC.</text>
</comment>
<keyword evidence="3 8" id="KW-0255">Endonuclease</keyword>
<keyword evidence="4 8" id="KW-0378">Hydrolase</keyword>
<comment type="similarity">
    <text evidence="8">Belongs to the DNA mismatch repair MutS family. MutS2 subfamily.</text>
</comment>
<dbReference type="Proteomes" id="UP001597249">
    <property type="component" value="Unassembled WGS sequence"/>
</dbReference>
<feature type="domain" description="Smr" evidence="11">
    <location>
        <begin position="709"/>
        <end position="784"/>
    </location>
</feature>
<dbReference type="Pfam" id="PF01713">
    <property type="entry name" value="Smr"/>
    <property type="match status" value="1"/>
</dbReference>
<evidence type="ECO:0000256" key="6">
    <source>
        <dbReference type="ARBA" id="ARBA00022884"/>
    </source>
</evidence>
<dbReference type="SUPFAM" id="SSF52540">
    <property type="entry name" value="P-loop containing nucleoside triphosphate hydrolases"/>
    <property type="match status" value="1"/>
</dbReference>
<feature type="coiled-coil region" evidence="9">
    <location>
        <begin position="514"/>
        <end position="598"/>
    </location>
</feature>
<feature type="region of interest" description="Disordered" evidence="10">
    <location>
        <begin position="617"/>
        <end position="637"/>
    </location>
</feature>
<dbReference type="PROSITE" id="PS00486">
    <property type="entry name" value="DNA_MISMATCH_REPAIR_2"/>
    <property type="match status" value="1"/>
</dbReference>
<evidence type="ECO:0000256" key="5">
    <source>
        <dbReference type="ARBA" id="ARBA00022840"/>
    </source>
</evidence>
<gene>
    <name evidence="8" type="primary">mutS2</name>
    <name evidence="8" type="synonym">rqcU</name>
    <name evidence="12" type="ORF">ACFQ3L_06495</name>
</gene>
<dbReference type="SMART" id="SM00534">
    <property type="entry name" value="MUTSac"/>
    <property type="match status" value="1"/>
</dbReference>
<accession>A0ABW4B8T8</accession>
<dbReference type="InterPro" id="IPR005747">
    <property type="entry name" value="MutS2"/>
</dbReference>
<evidence type="ECO:0000256" key="2">
    <source>
        <dbReference type="ARBA" id="ARBA00022741"/>
    </source>
</evidence>
<comment type="caution">
    <text evidence="12">The sequence shown here is derived from an EMBL/GenBank/DDBJ whole genome shotgun (WGS) entry which is preliminary data.</text>
</comment>
<evidence type="ECO:0000256" key="4">
    <source>
        <dbReference type="ARBA" id="ARBA00022801"/>
    </source>
</evidence>
<dbReference type="InterPro" id="IPR046893">
    <property type="entry name" value="MSSS"/>
</dbReference>
<dbReference type="InterPro" id="IPR036063">
    <property type="entry name" value="Smr_dom_sf"/>
</dbReference>
<comment type="function">
    <text evidence="8">Endonuclease that is involved in the suppression of homologous recombination and thus may have a key role in the control of bacterial genetic diversity.</text>
</comment>
<sequence length="784" mass="85694">MNKKILTTLGFDQIRAALGKLVVTAAGQARVQALMPTADRDQVQEALDETADGAALLRLKGGIPLPELTDVGPALKRVAIGATLNGKELAQLTRVLRSVSAVDDFLTEMTDKIELRRVYQLQEQLTVLPALARRLYTAVDEEGNLTDEASDTLRAVRNQIRQLEANIRSRMDSYVHGKLAKYLSDPIITLRDDRFVLPVRSDSRGQVPGVVHDQSASGATLFIEPQAIVDMNNRLREAQIEEQQEIARVLAALSEEVAPYTKQIARNAAVLGHFDFINAKARYARELKATEPLVAPHNEVDLLQARHPLLDPHKVVPNDIVLGKDYQAIVVTGPNTGGKTITLKTLGLLQLMGQAGLFIPAAEESTIGVFSEVFADIGDEQSIEQSLSTFSGHMANIVDILAHLDDQALVLFDELGAGTDPQEGAALAISILDEVGVIGADVVATTHYPELKLYGYNTPGTINASMEFDAATLQPTYRLLIGVPGRSNAFDISRRLGLSDAIVDRAKALIADDSHDLNNMIADLESQRKAAETEYKAARADTDAAQQLLADLQAAYADFEQERSGQLNKAREQANAMVDKAQQKADKIIANLRQMQKAGGNVKENQLIEATTALKQLHREQPQPQNRVLRREKQKQALHPGDRVRVLSYDQTGDLLDQVDKNHWNVQLGILRMKIKTADLEKVAEPKPEPKRQMAIVKGGATSGPETTLDLRGVRYEDAMARLDRYIDAALLAGYPQVTIVHGLGTGAIRNGVTEYLKRHSQVKKFGFAPQNAGGSGATIVQFK</sequence>
<keyword evidence="1 8" id="KW-0699">rRNA-binding</keyword>
<dbReference type="SUPFAM" id="SSF160443">
    <property type="entry name" value="SMR domain-like"/>
    <property type="match status" value="1"/>
</dbReference>
<keyword evidence="7 8" id="KW-0238">DNA-binding</keyword>
<evidence type="ECO:0000256" key="8">
    <source>
        <dbReference type="HAMAP-Rule" id="MF_00092"/>
    </source>
</evidence>
<dbReference type="RefSeq" id="WP_125585674.1">
    <property type="nucleotide sequence ID" value="NZ_JBHTMO010000019.1"/>
</dbReference>
<keyword evidence="9" id="KW-0175">Coiled coil</keyword>
<evidence type="ECO:0000256" key="10">
    <source>
        <dbReference type="SAM" id="MobiDB-lite"/>
    </source>
</evidence>
<evidence type="ECO:0000256" key="9">
    <source>
        <dbReference type="SAM" id="Coils"/>
    </source>
</evidence>
<keyword evidence="2 8" id="KW-0547">Nucleotide-binding</keyword>
<keyword evidence="8" id="KW-0540">Nuclease</keyword>
<evidence type="ECO:0000256" key="1">
    <source>
        <dbReference type="ARBA" id="ARBA00022730"/>
    </source>
</evidence>
<evidence type="ECO:0000259" key="11">
    <source>
        <dbReference type="PROSITE" id="PS50828"/>
    </source>
</evidence>
<dbReference type="Pfam" id="PF20297">
    <property type="entry name" value="MSSS"/>
    <property type="match status" value="1"/>
</dbReference>